<feature type="transmembrane region" description="Helical" evidence="8">
    <location>
        <begin position="68"/>
        <end position="101"/>
    </location>
</feature>
<feature type="transmembrane region" description="Helical" evidence="8">
    <location>
        <begin position="164"/>
        <end position="186"/>
    </location>
</feature>
<dbReference type="PROSITE" id="PS51257">
    <property type="entry name" value="PROKAR_LIPOPROTEIN"/>
    <property type="match status" value="1"/>
</dbReference>
<keyword evidence="2" id="KW-1003">Cell membrane</keyword>
<name>A0ABT8R6Q4_9BACT</name>
<evidence type="ECO:0000256" key="4">
    <source>
        <dbReference type="ARBA" id="ARBA00022679"/>
    </source>
</evidence>
<feature type="transmembrane region" description="Helical" evidence="8">
    <location>
        <begin position="7"/>
        <end position="27"/>
    </location>
</feature>
<feature type="transmembrane region" description="Helical" evidence="8">
    <location>
        <begin position="270"/>
        <end position="291"/>
    </location>
</feature>
<keyword evidence="4" id="KW-0808">Transferase</keyword>
<feature type="transmembrane region" description="Helical" evidence="8">
    <location>
        <begin position="334"/>
        <end position="349"/>
    </location>
</feature>
<feature type="transmembrane region" description="Helical" evidence="8">
    <location>
        <begin position="361"/>
        <end position="378"/>
    </location>
</feature>
<evidence type="ECO:0000313" key="9">
    <source>
        <dbReference type="EMBL" id="MDO1447785.1"/>
    </source>
</evidence>
<gene>
    <name evidence="9" type="ORF">Q0590_16050</name>
</gene>
<keyword evidence="6 8" id="KW-1133">Transmembrane helix</keyword>
<dbReference type="RefSeq" id="WP_302038589.1">
    <property type="nucleotide sequence ID" value="NZ_JAUKPO010000008.1"/>
</dbReference>
<protein>
    <recommendedName>
        <fullName evidence="11">Glycosyltransferase RgtA/B/C/D-like domain-containing protein</fullName>
    </recommendedName>
</protein>
<accession>A0ABT8R6Q4</accession>
<evidence type="ECO:0000256" key="7">
    <source>
        <dbReference type="ARBA" id="ARBA00023136"/>
    </source>
</evidence>
<evidence type="ECO:0000256" key="6">
    <source>
        <dbReference type="ARBA" id="ARBA00022989"/>
    </source>
</evidence>
<reference evidence="9" key="1">
    <citation type="submission" date="2023-07" db="EMBL/GenBank/DDBJ databases">
        <title>The genome sequence of Rhodocytophaga aerolata KACC 12507.</title>
        <authorList>
            <person name="Zhang X."/>
        </authorList>
    </citation>
    <scope>NUCLEOTIDE SEQUENCE</scope>
    <source>
        <strain evidence="9">KACC 12507</strain>
    </source>
</reference>
<keyword evidence="10" id="KW-1185">Reference proteome</keyword>
<evidence type="ECO:0000256" key="5">
    <source>
        <dbReference type="ARBA" id="ARBA00022692"/>
    </source>
</evidence>
<feature type="transmembrane region" description="Helical" evidence="8">
    <location>
        <begin position="113"/>
        <end position="135"/>
    </location>
</feature>
<evidence type="ECO:0000256" key="3">
    <source>
        <dbReference type="ARBA" id="ARBA00022676"/>
    </source>
</evidence>
<organism evidence="9 10">
    <name type="scientific">Rhodocytophaga aerolata</name>
    <dbReference type="NCBI Taxonomy" id="455078"/>
    <lineage>
        <taxon>Bacteria</taxon>
        <taxon>Pseudomonadati</taxon>
        <taxon>Bacteroidota</taxon>
        <taxon>Cytophagia</taxon>
        <taxon>Cytophagales</taxon>
        <taxon>Rhodocytophagaceae</taxon>
        <taxon>Rhodocytophaga</taxon>
    </lineage>
</organism>
<dbReference type="EMBL" id="JAUKPO010000008">
    <property type="protein sequence ID" value="MDO1447785.1"/>
    <property type="molecule type" value="Genomic_DNA"/>
</dbReference>
<comment type="subcellular location">
    <subcellularLocation>
        <location evidence="1">Cell membrane</location>
        <topology evidence="1">Multi-pass membrane protein</topology>
    </subcellularLocation>
</comment>
<dbReference type="PANTHER" id="PTHR33908">
    <property type="entry name" value="MANNOSYLTRANSFERASE YKCB-RELATED"/>
    <property type="match status" value="1"/>
</dbReference>
<evidence type="ECO:0000256" key="2">
    <source>
        <dbReference type="ARBA" id="ARBA00022475"/>
    </source>
</evidence>
<proteinExistence type="predicted"/>
<sequence length="407" mass="46922">MINKISFHTVITIISCFIIAALVYYAGSKYGPGITFDSINYVYAGHSLAEKGELLRPFQTPFIEWPPLYPLLIAMVSYVPGSILTNLFYFQILIAALTVALSCSLARKMIRNNILFVIACLSLAFSTPLILVNHFIWSESFFSILVVLQLQLFICYLQKPSWQLYMLLVISGLLLCVQRQVGAFFVAGGACILCIYPSSIPFSKKLIISLCYALLAAVLPLLLWWIRNYQLRGLLMNDYRDTLFLTSFFSHLGIYHDIVTSWLLPDELPIWLRVLLLYGLLFFLAFIYVYYRKSITHQPVVAVLSILFWSYFVLLFLISFIVTEQIDDRKLAPIYVPGMLLLFSLVDVYSRNKQPGRTHWVIYICLLWTIYPVTRALYNVHAWHQTAMPAELPQPVEESFKDNLRFY</sequence>
<keyword evidence="5 8" id="KW-0812">Transmembrane</keyword>
<comment type="caution">
    <text evidence="9">The sequence shown here is derived from an EMBL/GenBank/DDBJ whole genome shotgun (WGS) entry which is preliminary data.</text>
</comment>
<feature type="transmembrane region" description="Helical" evidence="8">
    <location>
        <begin position="300"/>
        <end position="322"/>
    </location>
</feature>
<keyword evidence="7 8" id="KW-0472">Membrane</keyword>
<evidence type="ECO:0008006" key="11">
    <source>
        <dbReference type="Google" id="ProtNLM"/>
    </source>
</evidence>
<dbReference type="PANTHER" id="PTHR33908:SF11">
    <property type="entry name" value="MEMBRANE PROTEIN"/>
    <property type="match status" value="1"/>
</dbReference>
<evidence type="ECO:0000313" key="10">
    <source>
        <dbReference type="Proteomes" id="UP001168528"/>
    </source>
</evidence>
<evidence type="ECO:0000256" key="1">
    <source>
        <dbReference type="ARBA" id="ARBA00004651"/>
    </source>
</evidence>
<feature type="transmembrane region" description="Helical" evidence="8">
    <location>
        <begin position="206"/>
        <end position="226"/>
    </location>
</feature>
<dbReference type="InterPro" id="IPR050297">
    <property type="entry name" value="LipidA_mod_glycosyltrf_83"/>
</dbReference>
<feature type="transmembrane region" description="Helical" evidence="8">
    <location>
        <begin position="141"/>
        <end position="157"/>
    </location>
</feature>
<dbReference type="Proteomes" id="UP001168528">
    <property type="component" value="Unassembled WGS sequence"/>
</dbReference>
<evidence type="ECO:0000256" key="8">
    <source>
        <dbReference type="SAM" id="Phobius"/>
    </source>
</evidence>
<keyword evidence="3" id="KW-0328">Glycosyltransferase</keyword>
<feature type="transmembrane region" description="Helical" evidence="8">
    <location>
        <begin position="242"/>
        <end position="264"/>
    </location>
</feature>